<name>A0ABU0KC07_9ACTN</name>
<comment type="caution">
    <text evidence="1">The sequence shown here is derived from an EMBL/GenBank/DDBJ whole genome shotgun (WGS) entry which is preliminary data.</text>
</comment>
<proteinExistence type="predicted"/>
<evidence type="ECO:0008006" key="3">
    <source>
        <dbReference type="Google" id="ProtNLM"/>
    </source>
</evidence>
<dbReference type="SUPFAM" id="SSF56112">
    <property type="entry name" value="Protein kinase-like (PK-like)"/>
    <property type="match status" value="1"/>
</dbReference>
<sequence>MQAQRTTFTPSDLEVVPAVNALLGQLGVGRLKTEEVESLFGRNENWAGTTSTGAGVFVKRVSLDGGPEDAALRMARSRSFATLVTGLGSPDLATPELIGYDEESRVLVFRLLEGARTFAELAADDDLDAGLAARAGRATGLLHELDAGKAHPPLDDTPFPFPNLGLLRALPLAGFLGLTFAEVTLWGILHRDAELAAALAGLRAAEEAAPRVPAHCDLRFDQFLLADGALHLTDGEEFRKCDAARDIGSLAGEWLYRAVTGIVGRGSADDPDVLAVHEPTHEEIVARGVREMDRVRPLIRAFWSAYRSVRTTGDPGLAARATAFAGWHMIDRAMATAARGSRLPAVTRAAMGIGRTALLAPQNFVGALGLEENR</sequence>
<reference evidence="1 2" key="1">
    <citation type="submission" date="2023-07" db="EMBL/GenBank/DDBJ databases">
        <title>Genomic Encyclopedia of Type Strains, Phase IV (KMG-IV): sequencing the most valuable type-strain genomes for metagenomic binning, comparative biology and taxonomic classification.</title>
        <authorList>
            <person name="Goeker M."/>
        </authorList>
    </citation>
    <scope>NUCLEOTIDE SEQUENCE [LARGE SCALE GENOMIC DNA]</scope>
    <source>
        <strain evidence="1 2">DSM 40573</strain>
    </source>
</reference>
<gene>
    <name evidence="1" type="ORF">QO019_000453</name>
</gene>
<protein>
    <recommendedName>
        <fullName evidence="3">Aminoglycoside phosphotransferase domain-containing protein</fullName>
    </recommendedName>
</protein>
<accession>A0ABU0KC07</accession>
<dbReference type="Proteomes" id="UP001236795">
    <property type="component" value="Unassembled WGS sequence"/>
</dbReference>
<dbReference type="RefSeq" id="WP_136238413.1">
    <property type="nucleotide sequence ID" value="NZ_JAUSWC010000002.1"/>
</dbReference>
<keyword evidence="2" id="KW-1185">Reference proteome</keyword>
<dbReference type="EMBL" id="JAUSWC010000002">
    <property type="protein sequence ID" value="MDQ0485622.1"/>
    <property type="molecule type" value="Genomic_DNA"/>
</dbReference>
<organism evidence="1 2">
    <name type="scientific">Streptomyces thermodiastaticus</name>
    <dbReference type="NCBI Taxonomy" id="44061"/>
    <lineage>
        <taxon>Bacteria</taxon>
        <taxon>Bacillati</taxon>
        <taxon>Actinomycetota</taxon>
        <taxon>Actinomycetes</taxon>
        <taxon>Kitasatosporales</taxon>
        <taxon>Streptomycetaceae</taxon>
        <taxon>Streptomyces</taxon>
    </lineage>
</organism>
<evidence type="ECO:0000313" key="1">
    <source>
        <dbReference type="EMBL" id="MDQ0485622.1"/>
    </source>
</evidence>
<evidence type="ECO:0000313" key="2">
    <source>
        <dbReference type="Proteomes" id="UP001236795"/>
    </source>
</evidence>
<dbReference type="InterPro" id="IPR011009">
    <property type="entry name" value="Kinase-like_dom_sf"/>
</dbReference>
<dbReference type="NCBIfam" id="NF038156">
    <property type="entry name" value="lant_syn_V_LxmK"/>
    <property type="match status" value="1"/>
</dbReference>